<keyword evidence="1" id="KW-0812">Transmembrane</keyword>
<evidence type="ECO:0000313" key="3">
    <source>
        <dbReference type="Proteomes" id="UP000279994"/>
    </source>
</evidence>
<proteinExistence type="predicted"/>
<keyword evidence="1" id="KW-1133">Transmembrane helix</keyword>
<dbReference type="Proteomes" id="UP000279994">
    <property type="component" value="Unassembled WGS sequence"/>
</dbReference>
<dbReference type="RefSeq" id="WP_123224966.1">
    <property type="nucleotide sequence ID" value="NZ_RJSF01000047.1"/>
</dbReference>
<protein>
    <submittedName>
        <fullName evidence="2">Uncharacterized protein</fullName>
    </submittedName>
</protein>
<name>A0A3N0GGZ8_9ACTN</name>
<dbReference type="EMBL" id="RJSF01000047">
    <property type="protein sequence ID" value="RNM11735.1"/>
    <property type="molecule type" value="Genomic_DNA"/>
</dbReference>
<feature type="transmembrane region" description="Helical" evidence="1">
    <location>
        <begin position="18"/>
        <end position="39"/>
    </location>
</feature>
<reference evidence="2 3" key="1">
    <citation type="submission" date="2018-11" db="EMBL/GenBank/DDBJ databases">
        <authorList>
            <person name="Li F."/>
        </authorList>
    </citation>
    <scope>NUCLEOTIDE SEQUENCE [LARGE SCALE GENOMIC DNA]</scope>
    <source>
        <strain evidence="2 3">Gsoil 818</strain>
    </source>
</reference>
<dbReference type="OrthoDB" id="8896299at2"/>
<evidence type="ECO:0000313" key="2">
    <source>
        <dbReference type="EMBL" id="RNM11735.1"/>
    </source>
</evidence>
<sequence>MITLAAATGAEPTRFVDWLTAIGAIATPIVVAVAAYVFARRQSRNEELLRARLDYYKKLVPDLNLVMCYLMFIGTWRDVSPPELIATKRRLDTEFYCAIPLFSEPVREAYEAFGAVCFATFGMWGADARIRSNAYRRRQAWCRSDIAWDSAWDAMFTKREHEAIPAVELLTVKQAHDRVIAALVQDLNINRARSEYTTSLTVMNAHAPRVQQVDGAPN</sequence>
<accession>A0A3N0GGZ8</accession>
<evidence type="ECO:0000256" key="1">
    <source>
        <dbReference type="SAM" id="Phobius"/>
    </source>
</evidence>
<dbReference type="AlphaFoldDB" id="A0A3N0GGZ8"/>
<gene>
    <name evidence="2" type="ORF">EFL26_21500</name>
</gene>
<keyword evidence="1" id="KW-0472">Membrane</keyword>
<comment type="caution">
    <text evidence="2">The sequence shown here is derived from an EMBL/GenBank/DDBJ whole genome shotgun (WGS) entry which is preliminary data.</text>
</comment>
<organism evidence="2 3">
    <name type="scientific">Nocardioides pocheonensis</name>
    <dbReference type="NCBI Taxonomy" id="661485"/>
    <lineage>
        <taxon>Bacteria</taxon>
        <taxon>Bacillati</taxon>
        <taxon>Actinomycetota</taxon>
        <taxon>Actinomycetes</taxon>
        <taxon>Propionibacteriales</taxon>
        <taxon>Nocardioidaceae</taxon>
        <taxon>Nocardioides</taxon>
    </lineage>
</organism>
<keyword evidence="3" id="KW-1185">Reference proteome</keyword>